<reference evidence="3" key="1">
    <citation type="journal article" date="2019" name="Int. J. Syst. Evol. Microbiol.">
        <title>The Global Catalogue of Microorganisms (GCM) 10K type strain sequencing project: providing services to taxonomists for standard genome sequencing and annotation.</title>
        <authorList>
            <consortium name="The Broad Institute Genomics Platform"/>
            <consortium name="The Broad Institute Genome Sequencing Center for Infectious Disease"/>
            <person name="Wu L."/>
            <person name="Ma J."/>
        </authorList>
    </citation>
    <scope>NUCLEOTIDE SEQUENCE [LARGE SCALE GENOMIC DNA]</scope>
    <source>
        <strain evidence="3">CCUG 63418</strain>
    </source>
</reference>
<dbReference type="EMBL" id="JBHTHU010000005">
    <property type="protein sequence ID" value="MFD0749762.1"/>
    <property type="molecule type" value="Genomic_DNA"/>
</dbReference>
<evidence type="ECO:0000313" key="3">
    <source>
        <dbReference type="Proteomes" id="UP001596958"/>
    </source>
</evidence>
<feature type="signal peptide" evidence="1">
    <location>
        <begin position="1"/>
        <end position="20"/>
    </location>
</feature>
<evidence type="ECO:0000313" key="2">
    <source>
        <dbReference type="EMBL" id="MFD0749762.1"/>
    </source>
</evidence>
<dbReference type="RefSeq" id="WP_377098399.1">
    <property type="nucleotide sequence ID" value="NZ_JBHTHU010000005.1"/>
</dbReference>
<keyword evidence="3" id="KW-1185">Reference proteome</keyword>
<dbReference type="PROSITE" id="PS51257">
    <property type="entry name" value="PROKAR_LIPOPROTEIN"/>
    <property type="match status" value="1"/>
</dbReference>
<proteinExistence type="predicted"/>
<accession>A0ABW2YTV4</accession>
<name>A0ABW2YTV4_9SPHI</name>
<keyword evidence="1" id="KW-0732">Signal</keyword>
<evidence type="ECO:0008006" key="4">
    <source>
        <dbReference type="Google" id="ProtNLM"/>
    </source>
</evidence>
<comment type="caution">
    <text evidence="2">The sequence shown here is derived from an EMBL/GenBank/DDBJ whole genome shotgun (WGS) entry which is preliminary data.</text>
</comment>
<dbReference type="Proteomes" id="UP001596958">
    <property type="component" value="Unassembled WGS sequence"/>
</dbReference>
<protein>
    <recommendedName>
        <fullName evidence="4">Lipoprotein</fullName>
    </recommendedName>
</protein>
<organism evidence="2 3">
    <name type="scientific">Mucilaginibacter calamicampi</name>
    <dbReference type="NCBI Taxonomy" id="1302352"/>
    <lineage>
        <taxon>Bacteria</taxon>
        <taxon>Pseudomonadati</taxon>
        <taxon>Bacteroidota</taxon>
        <taxon>Sphingobacteriia</taxon>
        <taxon>Sphingobacteriales</taxon>
        <taxon>Sphingobacteriaceae</taxon>
        <taxon>Mucilaginibacter</taxon>
    </lineage>
</organism>
<gene>
    <name evidence="2" type="ORF">ACFQZS_06390</name>
</gene>
<sequence>MKKRLTFLLFFVVLSFSSCVDIEEVYNFREDGSCNVVYSFDMGRAISVFMNLMPDSVRSTPQFSLVKDTTLNFLSALPDSSRRKLRTEEVAMAVNSDMSVTMDLRKNIMKVGIAHVAKDANELQYYLNHLSILSLNSQLGEMAGKSAVGGGIGAQPALSAGPDYYSYKITSNKFMRIIDKDKFNVFLKKTQSALSAAKAMLIDMPYKVVLNFAKPIKKVDNPNAILSADGKQIVITSTMDEVIKDPNVMDISVDF</sequence>
<evidence type="ECO:0000256" key="1">
    <source>
        <dbReference type="SAM" id="SignalP"/>
    </source>
</evidence>
<feature type="chain" id="PRO_5047462132" description="Lipoprotein" evidence="1">
    <location>
        <begin position="21"/>
        <end position="255"/>
    </location>
</feature>